<dbReference type="PROSITE" id="PS50235">
    <property type="entry name" value="USP_3"/>
    <property type="match status" value="1"/>
</dbReference>
<comment type="caution">
    <text evidence="2">The sequence shown here is derived from an EMBL/GenBank/DDBJ whole genome shotgun (WGS) entry which is preliminary data.</text>
</comment>
<evidence type="ECO:0000313" key="2">
    <source>
        <dbReference type="EMBL" id="KAJ4439469.1"/>
    </source>
</evidence>
<dbReference type="Proteomes" id="UP001148838">
    <property type="component" value="Unassembled WGS sequence"/>
</dbReference>
<dbReference type="InterPro" id="IPR038765">
    <property type="entry name" value="Papain-like_cys_pep_sf"/>
</dbReference>
<dbReference type="InterPro" id="IPR028889">
    <property type="entry name" value="USP"/>
</dbReference>
<organism evidence="2 3">
    <name type="scientific">Periplaneta americana</name>
    <name type="common">American cockroach</name>
    <name type="synonym">Blatta americana</name>
    <dbReference type="NCBI Taxonomy" id="6978"/>
    <lineage>
        <taxon>Eukaryota</taxon>
        <taxon>Metazoa</taxon>
        <taxon>Ecdysozoa</taxon>
        <taxon>Arthropoda</taxon>
        <taxon>Hexapoda</taxon>
        <taxon>Insecta</taxon>
        <taxon>Pterygota</taxon>
        <taxon>Neoptera</taxon>
        <taxon>Polyneoptera</taxon>
        <taxon>Dictyoptera</taxon>
        <taxon>Blattodea</taxon>
        <taxon>Blattoidea</taxon>
        <taxon>Blattidae</taxon>
        <taxon>Blattinae</taxon>
        <taxon>Periplaneta</taxon>
    </lineage>
</organism>
<name>A0ABQ8SZ62_PERAM</name>
<sequence>MTGMRFRTGTVAFPLGHSSNKYCNFYSRNCKGNPRCLSGLGESKWLGPKAAAAAEDAWGMDMVDPNEERREDGMFVGLKNLGATCYVNSLLQLWFHNLKFR</sequence>
<reference evidence="2 3" key="1">
    <citation type="journal article" date="2022" name="Allergy">
        <title>Genome assembly and annotation of Periplaneta americana reveal a comprehensive cockroach allergen profile.</title>
        <authorList>
            <person name="Wang L."/>
            <person name="Xiong Q."/>
            <person name="Saelim N."/>
            <person name="Wang L."/>
            <person name="Nong W."/>
            <person name="Wan A.T."/>
            <person name="Shi M."/>
            <person name="Liu X."/>
            <person name="Cao Q."/>
            <person name="Hui J.H.L."/>
            <person name="Sookrung N."/>
            <person name="Leung T.F."/>
            <person name="Tungtrongchitr A."/>
            <person name="Tsui S.K.W."/>
        </authorList>
    </citation>
    <scope>NUCLEOTIDE SEQUENCE [LARGE SCALE GENOMIC DNA]</scope>
    <source>
        <strain evidence="2">PWHHKU_190912</strain>
    </source>
</reference>
<keyword evidence="3" id="KW-1185">Reference proteome</keyword>
<dbReference type="EMBL" id="JAJSOF020000017">
    <property type="protein sequence ID" value="KAJ4439469.1"/>
    <property type="molecule type" value="Genomic_DNA"/>
</dbReference>
<dbReference type="SUPFAM" id="SSF54001">
    <property type="entry name" value="Cysteine proteinases"/>
    <property type="match status" value="1"/>
</dbReference>
<evidence type="ECO:0000313" key="3">
    <source>
        <dbReference type="Proteomes" id="UP001148838"/>
    </source>
</evidence>
<dbReference type="InterPro" id="IPR018200">
    <property type="entry name" value="USP_CS"/>
</dbReference>
<accession>A0ABQ8SZ62</accession>
<dbReference type="PROSITE" id="PS00972">
    <property type="entry name" value="USP_1"/>
    <property type="match status" value="1"/>
</dbReference>
<feature type="domain" description="USP" evidence="1">
    <location>
        <begin position="76"/>
        <end position="101"/>
    </location>
</feature>
<dbReference type="Gene3D" id="3.90.70.10">
    <property type="entry name" value="Cysteine proteinases"/>
    <property type="match status" value="1"/>
</dbReference>
<gene>
    <name evidence="2" type="ORF">ANN_07593</name>
</gene>
<proteinExistence type="predicted"/>
<protein>
    <recommendedName>
        <fullName evidence="1">USP domain-containing protein</fullName>
    </recommendedName>
</protein>
<evidence type="ECO:0000259" key="1">
    <source>
        <dbReference type="PROSITE" id="PS50235"/>
    </source>
</evidence>